<dbReference type="GO" id="GO:0009897">
    <property type="term" value="C:external side of plasma membrane"/>
    <property type="evidence" value="ECO:0007669"/>
    <property type="project" value="TreeGrafter"/>
</dbReference>
<feature type="chain" id="PRO_5019019562" description="Fibronectin type-III domain-containing protein" evidence="11">
    <location>
        <begin position="21"/>
        <end position="565"/>
    </location>
</feature>
<dbReference type="CDD" id="cd00063">
    <property type="entry name" value="FN3"/>
    <property type="match status" value="1"/>
</dbReference>
<comment type="caution">
    <text evidence="13">The sequence shown here is derived from an EMBL/GenBank/DDBJ whole genome shotgun (WGS) entry which is preliminary data.</text>
</comment>
<keyword evidence="5 10" id="KW-0472">Membrane</keyword>
<keyword evidence="7" id="KW-0675">Receptor</keyword>
<dbReference type="InterPro" id="IPR036116">
    <property type="entry name" value="FN3_sf"/>
</dbReference>
<proteinExistence type="predicted"/>
<evidence type="ECO:0000313" key="13">
    <source>
        <dbReference type="EMBL" id="GCB71334.1"/>
    </source>
</evidence>
<evidence type="ECO:0000256" key="5">
    <source>
        <dbReference type="ARBA" id="ARBA00023136"/>
    </source>
</evidence>
<protein>
    <recommendedName>
        <fullName evidence="12">Fibronectin type-III domain-containing protein</fullName>
    </recommendedName>
</protein>
<dbReference type="Proteomes" id="UP000288216">
    <property type="component" value="Unassembled WGS sequence"/>
</dbReference>
<keyword evidence="8" id="KW-0325">Glycoprotein</keyword>
<dbReference type="Gene3D" id="2.60.40.10">
    <property type="entry name" value="Immunoglobulins"/>
    <property type="match status" value="2"/>
</dbReference>
<evidence type="ECO:0000259" key="12">
    <source>
        <dbReference type="PROSITE" id="PS50853"/>
    </source>
</evidence>
<accession>A0A401PDX9</accession>
<evidence type="ECO:0000256" key="10">
    <source>
        <dbReference type="SAM" id="Phobius"/>
    </source>
</evidence>
<dbReference type="InterPro" id="IPR003961">
    <property type="entry name" value="FN3_dom"/>
</dbReference>
<keyword evidence="4 10" id="KW-1133">Transmembrane helix</keyword>
<dbReference type="EMBL" id="BFAA01004856">
    <property type="protein sequence ID" value="GCB71334.1"/>
    <property type="molecule type" value="Genomic_DNA"/>
</dbReference>
<keyword evidence="3 11" id="KW-0732">Signal</keyword>
<dbReference type="OMA" id="VPSPENM"/>
<dbReference type="AlphaFoldDB" id="A0A401PDX9"/>
<feature type="transmembrane region" description="Helical" evidence="10">
    <location>
        <begin position="244"/>
        <end position="264"/>
    </location>
</feature>
<dbReference type="InterPro" id="IPR015152">
    <property type="entry name" value="Growth/epo_recpt_lig-bind"/>
</dbReference>
<dbReference type="STRING" id="75743.A0A401PDX9"/>
<dbReference type="Pfam" id="PF00041">
    <property type="entry name" value="fn3"/>
    <property type="match status" value="1"/>
</dbReference>
<feature type="compositionally biased region" description="Basic and acidic residues" evidence="9">
    <location>
        <begin position="432"/>
        <end position="446"/>
    </location>
</feature>
<evidence type="ECO:0000256" key="3">
    <source>
        <dbReference type="ARBA" id="ARBA00022729"/>
    </source>
</evidence>
<feature type="signal peptide" evidence="11">
    <location>
        <begin position="1"/>
        <end position="20"/>
    </location>
</feature>
<dbReference type="PROSITE" id="PS50853">
    <property type="entry name" value="FN3"/>
    <property type="match status" value="1"/>
</dbReference>
<evidence type="ECO:0000256" key="7">
    <source>
        <dbReference type="ARBA" id="ARBA00023170"/>
    </source>
</evidence>
<evidence type="ECO:0000256" key="2">
    <source>
        <dbReference type="ARBA" id="ARBA00022692"/>
    </source>
</evidence>
<keyword evidence="6" id="KW-1015">Disulfide bond</keyword>
<evidence type="ECO:0000256" key="11">
    <source>
        <dbReference type="SAM" id="SignalP"/>
    </source>
</evidence>
<evidence type="ECO:0000313" key="14">
    <source>
        <dbReference type="Proteomes" id="UP000288216"/>
    </source>
</evidence>
<sequence>MIHPCCQWKIGSYLIVLSAAAIFEARSLNLEDKMLLVTAAGSEPLNCFTQTLEDFLCFWSERNGSHTNDYRLFYQDLQGDDGEKKECPLSIERIGSNMSRYICTFPTRDVSLFAPLEIEVSLNSSVIMSRQDIYINYVVILDPPSNVTVQRTEKPNQLHVQWSAPQLKHLENSIMYEVSISSVGSSVQKVETIKKTECIFAKLKLQTEYLVSVRAKPDGVSIDGYWTIWSKPVSAMTGSDLDPLILSLSLALIMIAMLLFLTMLMTRRRVIKEKIWPLVPSPENMFDGLFTVYRGNFQEWLGRSSAHILWNLQFFSSEEPATALEIMSEIKTFPPDLAKVKHQEIFLDEQSFLVSRSDPFKLQGGPLMDEGKQPAGAQVAPNNREVYVVLNQNFLPGGTSLFDAHRLTPGSNDVSDEEMPLQLLFESPRTSSRWDRSPAGEEDSFRDASMSRQSSVSRQSSLSSGIEQGSPVTPAHFDYAKYGPGGQLLYLSPRGFKLERNRNHPYLHMSDSGVSADFSIMDFQSRRNTADTGIYTNLCRREDLPECLQASNSESLTNHLRSNLS</sequence>
<evidence type="ECO:0000256" key="9">
    <source>
        <dbReference type="SAM" id="MobiDB-lite"/>
    </source>
</evidence>
<evidence type="ECO:0000256" key="4">
    <source>
        <dbReference type="ARBA" id="ARBA00022989"/>
    </source>
</evidence>
<dbReference type="SUPFAM" id="SSF49265">
    <property type="entry name" value="Fibronectin type III"/>
    <property type="match status" value="2"/>
</dbReference>
<dbReference type="SMART" id="SM00060">
    <property type="entry name" value="FN3"/>
    <property type="match status" value="1"/>
</dbReference>
<dbReference type="PANTHER" id="PTHR23037">
    <property type="entry name" value="CYTOKINE RECEPTOR"/>
    <property type="match status" value="1"/>
</dbReference>
<dbReference type="PANTHER" id="PTHR23037:SF28">
    <property type="entry name" value="ERYTHROPOIETIN RECEPTOR"/>
    <property type="match status" value="1"/>
</dbReference>
<name>A0A401PDX9_SCYTO</name>
<dbReference type="OrthoDB" id="9890439at2759"/>
<feature type="domain" description="Fibronectin type-III" evidence="12">
    <location>
        <begin position="143"/>
        <end position="240"/>
    </location>
</feature>
<comment type="subcellular location">
    <subcellularLocation>
        <location evidence="1">Membrane</location>
        <topology evidence="1">Single-pass type I membrane protein</topology>
    </subcellularLocation>
</comment>
<keyword evidence="14" id="KW-1185">Reference proteome</keyword>
<reference evidence="13 14" key="1">
    <citation type="journal article" date="2018" name="Nat. Ecol. Evol.">
        <title>Shark genomes provide insights into elasmobranch evolution and the origin of vertebrates.</title>
        <authorList>
            <person name="Hara Y"/>
            <person name="Yamaguchi K"/>
            <person name="Onimaru K"/>
            <person name="Kadota M"/>
            <person name="Koyanagi M"/>
            <person name="Keeley SD"/>
            <person name="Tatsumi K"/>
            <person name="Tanaka K"/>
            <person name="Motone F"/>
            <person name="Kageyama Y"/>
            <person name="Nozu R"/>
            <person name="Adachi N"/>
            <person name="Nishimura O"/>
            <person name="Nakagawa R"/>
            <person name="Tanegashima C"/>
            <person name="Kiyatake I"/>
            <person name="Matsumoto R"/>
            <person name="Murakumo K"/>
            <person name="Nishida K"/>
            <person name="Terakita A"/>
            <person name="Kuratani S"/>
            <person name="Sato K"/>
            <person name="Hyodo S Kuraku.S."/>
        </authorList>
    </citation>
    <scope>NUCLEOTIDE SEQUENCE [LARGE SCALE GENOMIC DNA]</scope>
</reference>
<evidence type="ECO:0000256" key="1">
    <source>
        <dbReference type="ARBA" id="ARBA00004479"/>
    </source>
</evidence>
<feature type="compositionally biased region" description="Low complexity" evidence="9">
    <location>
        <begin position="450"/>
        <end position="464"/>
    </location>
</feature>
<dbReference type="InterPro" id="IPR013783">
    <property type="entry name" value="Ig-like_fold"/>
</dbReference>
<feature type="region of interest" description="Disordered" evidence="9">
    <location>
        <begin position="425"/>
        <end position="470"/>
    </location>
</feature>
<dbReference type="GO" id="GO:0004896">
    <property type="term" value="F:cytokine receptor activity"/>
    <property type="evidence" value="ECO:0007669"/>
    <property type="project" value="TreeGrafter"/>
</dbReference>
<dbReference type="Pfam" id="PF09067">
    <property type="entry name" value="EpoR_lig-bind"/>
    <property type="match status" value="1"/>
</dbReference>
<keyword evidence="2 10" id="KW-0812">Transmembrane</keyword>
<evidence type="ECO:0000256" key="6">
    <source>
        <dbReference type="ARBA" id="ARBA00023157"/>
    </source>
</evidence>
<evidence type="ECO:0000256" key="8">
    <source>
        <dbReference type="ARBA" id="ARBA00023180"/>
    </source>
</evidence>
<organism evidence="13 14">
    <name type="scientific">Scyliorhinus torazame</name>
    <name type="common">Cloudy catshark</name>
    <name type="synonym">Catulus torazame</name>
    <dbReference type="NCBI Taxonomy" id="75743"/>
    <lineage>
        <taxon>Eukaryota</taxon>
        <taxon>Metazoa</taxon>
        <taxon>Chordata</taxon>
        <taxon>Craniata</taxon>
        <taxon>Vertebrata</taxon>
        <taxon>Chondrichthyes</taxon>
        <taxon>Elasmobranchii</taxon>
        <taxon>Galeomorphii</taxon>
        <taxon>Galeoidea</taxon>
        <taxon>Carcharhiniformes</taxon>
        <taxon>Scyliorhinidae</taxon>
        <taxon>Scyliorhinus</taxon>
    </lineage>
</organism>
<gene>
    <name evidence="13" type="ORF">scyTo_0010981</name>
</gene>